<protein>
    <recommendedName>
        <fullName evidence="3">DUF4157 domain-containing protein</fullName>
    </recommendedName>
</protein>
<accession>A0A919TP52</accession>
<evidence type="ECO:0008006" key="3">
    <source>
        <dbReference type="Google" id="ProtNLM"/>
    </source>
</evidence>
<name>A0A919TP52_9ACTN</name>
<reference evidence="1" key="1">
    <citation type="submission" date="2021-01" db="EMBL/GenBank/DDBJ databases">
        <title>Whole genome shotgun sequence of Actinoplanes siamensis NBRC 109076.</title>
        <authorList>
            <person name="Komaki H."/>
            <person name="Tamura T."/>
        </authorList>
    </citation>
    <scope>NUCLEOTIDE SEQUENCE</scope>
    <source>
        <strain evidence="1">NBRC 109076</strain>
    </source>
</reference>
<evidence type="ECO:0000313" key="1">
    <source>
        <dbReference type="EMBL" id="GIF09489.1"/>
    </source>
</evidence>
<evidence type="ECO:0000313" key="2">
    <source>
        <dbReference type="Proteomes" id="UP000629619"/>
    </source>
</evidence>
<keyword evidence="2" id="KW-1185">Reference proteome</keyword>
<dbReference type="AlphaFoldDB" id="A0A919TP52"/>
<organism evidence="1 2">
    <name type="scientific">Actinoplanes siamensis</name>
    <dbReference type="NCBI Taxonomy" id="1223317"/>
    <lineage>
        <taxon>Bacteria</taxon>
        <taxon>Bacillati</taxon>
        <taxon>Actinomycetota</taxon>
        <taxon>Actinomycetes</taxon>
        <taxon>Micromonosporales</taxon>
        <taxon>Micromonosporaceae</taxon>
        <taxon>Actinoplanes</taxon>
    </lineage>
</organism>
<dbReference type="Proteomes" id="UP000629619">
    <property type="component" value="Unassembled WGS sequence"/>
</dbReference>
<gene>
    <name evidence="1" type="ORF">Asi03nite_70270</name>
</gene>
<sequence>MLAAANRAIGRGAATRRRHVTRTVLTAANGTTGAGLLLALATRTRIRRGRNGVLIAEGWRLPMPPASCFTVGSVIITRRSAEWLLAEERAELLAHESRHAGQYAVLGPLFWPAYWVACGWSYLATGSYGVHNYFERRAGLKAGGYPEELPLRPWLRRIWSGGRTHSTSGT</sequence>
<comment type="caution">
    <text evidence="1">The sequence shown here is derived from an EMBL/GenBank/DDBJ whole genome shotgun (WGS) entry which is preliminary data.</text>
</comment>
<proteinExistence type="predicted"/>
<dbReference type="EMBL" id="BOMW01000088">
    <property type="protein sequence ID" value="GIF09489.1"/>
    <property type="molecule type" value="Genomic_DNA"/>
</dbReference>